<dbReference type="SMART" id="SM00702">
    <property type="entry name" value="P4Hc"/>
    <property type="match status" value="1"/>
</dbReference>
<dbReference type="InterPro" id="IPR006620">
    <property type="entry name" value="Pro_4_hyd_alph"/>
</dbReference>
<dbReference type="GO" id="GO:0016491">
    <property type="term" value="F:oxidoreductase activity"/>
    <property type="evidence" value="ECO:0007669"/>
    <property type="project" value="UniProtKB-KW"/>
</dbReference>
<keyword evidence="5 8" id="KW-0560">Oxidoreductase</keyword>
<evidence type="ECO:0000313" key="8">
    <source>
        <dbReference type="EMBL" id="MFC3174595.1"/>
    </source>
</evidence>
<keyword evidence="3" id="KW-0847">Vitamin C</keyword>
<proteinExistence type="predicted"/>
<evidence type="ECO:0000256" key="6">
    <source>
        <dbReference type="ARBA" id="ARBA00023004"/>
    </source>
</evidence>
<accession>A0ABV7ISM4</accession>
<dbReference type="Pfam" id="PF13640">
    <property type="entry name" value="2OG-FeII_Oxy_3"/>
    <property type="match status" value="1"/>
</dbReference>
<evidence type="ECO:0000256" key="2">
    <source>
        <dbReference type="ARBA" id="ARBA00022723"/>
    </source>
</evidence>
<evidence type="ECO:0000256" key="1">
    <source>
        <dbReference type="ARBA" id="ARBA00001961"/>
    </source>
</evidence>
<feature type="domain" description="Fe2OG dioxygenase" evidence="7">
    <location>
        <begin position="111"/>
        <end position="225"/>
    </location>
</feature>
<dbReference type="Proteomes" id="UP001595604">
    <property type="component" value="Unassembled WGS sequence"/>
</dbReference>
<comment type="caution">
    <text evidence="8">The sequence shown here is derived from an EMBL/GenBank/DDBJ whole genome shotgun (WGS) entry which is preliminary data.</text>
</comment>
<evidence type="ECO:0000259" key="7">
    <source>
        <dbReference type="PROSITE" id="PS51471"/>
    </source>
</evidence>
<reference evidence="9" key="1">
    <citation type="journal article" date="2019" name="Int. J. Syst. Evol. Microbiol.">
        <title>The Global Catalogue of Microorganisms (GCM) 10K type strain sequencing project: providing services to taxonomists for standard genome sequencing and annotation.</title>
        <authorList>
            <consortium name="The Broad Institute Genomics Platform"/>
            <consortium name="The Broad Institute Genome Sequencing Center for Infectious Disease"/>
            <person name="Wu L."/>
            <person name="Ma J."/>
        </authorList>
    </citation>
    <scope>NUCLEOTIDE SEQUENCE [LARGE SCALE GENOMIC DNA]</scope>
    <source>
        <strain evidence="9">KCTC 42984</strain>
    </source>
</reference>
<dbReference type="PANTHER" id="PTHR10869">
    <property type="entry name" value="PROLYL 4-HYDROXYLASE ALPHA SUBUNIT"/>
    <property type="match status" value="1"/>
</dbReference>
<gene>
    <name evidence="8" type="ORF">ACFOD9_10060</name>
</gene>
<keyword evidence="6" id="KW-0408">Iron</keyword>
<keyword evidence="9" id="KW-1185">Reference proteome</keyword>
<name>A0ABV7ISM4_9SPHN</name>
<dbReference type="RefSeq" id="WP_379509943.1">
    <property type="nucleotide sequence ID" value="NZ_JBHRTQ010000007.1"/>
</dbReference>
<dbReference type="EMBL" id="JBHRTQ010000007">
    <property type="protein sequence ID" value="MFC3174595.1"/>
    <property type="molecule type" value="Genomic_DNA"/>
</dbReference>
<comment type="cofactor">
    <cofactor evidence="1">
        <name>L-ascorbate</name>
        <dbReference type="ChEBI" id="CHEBI:38290"/>
    </cofactor>
</comment>
<dbReference type="InterPro" id="IPR005123">
    <property type="entry name" value="Oxoglu/Fe-dep_dioxygenase_dom"/>
</dbReference>
<evidence type="ECO:0000256" key="4">
    <source>
        <dbReference type="ARBA" id="ARBA00022964"/>
    </source>
</evidence>
<dbReference type="PANTHER" id="PTHR10869:SF246">
    <property type="entry name" value="TRANSMEMBRANE PROLYL 4-HYDROXYLASE"/>
    <property type="match status" value="1"/>
</dbReference>
<sequence length="229" mass="25302">MASSSADPATAAPLKDQAALALLGEQVRARLAADPGACKVATDRAEIFAFPDFLGPAECDRFIAMVDAVAVPSAVYDRASDDGCRTSWSGDVNRADPFVRMIERRIDDLLGIDPAFGETVQGQRYTAGQLFEAHFDWFWTLAGYWPEEERKGGQRSWTAMAYLSDVEEGGRTEFNRIGLSIPPQRGLLLVWNNALPDGSPNLDTMHAARPVERGTKYVITKWYRTRAWG</sequence>
<evidence type="ECO:0000256" key="5">
    <source>
        <dbReference type="ARBA" id="ARBA00023002"/>
    </source>
</evidence>
<keyword evidence="4" id="KW-0223">Dioxygenase</keyword>
<evidence type="ECO:0000313" key="9">
    <source>
        <dbReference type="Proteomes" id="UP001595604"/>
    </source>
</evidence>
<protein>
    <submittedName>
        <fullName evidence="8">Prolyl hydroxylase family protein</fullName>
        <ecNumber evidence="8">1.14.11.-</ecNumber>
    </submittedName>
</protein>
<dbReference type="PROSITE" id="PS51471">
    <property type="entry name" value="FE2OG_OXY"/>
    <property type="match status" value="1"/>
</dbReference>
<keyword evidence="2" id="KW-0479">Metal-binding</keyword>
<dbReference type="Gene3D" id="2.60.120.620">
    <property type="entry name" value="q2cbj1_9rhob like domain"/>
    <property type="match status" value="1"/>
</dbReference>
<organism evidence="8 9">
    <name type="scientific">Novosphingobium bradum</name>
    <dbReference type="NCBI Taxonomy" id="1737444"/>
    <lineage>
        <taxon>Bacteria</taxon>
        <taxon>Pseudomonadati</taxon>
        <taxon>Pseudomonadota</taxon>
        <taxon>Alphaproteobacteria</taxon>
        <taxon>Sphingomonadales</taxon>
        <taxon>Sphingomonadaceae</taxon>
        <taxon>Novosphingobium</taxon>
    </lineage>
</organism>
<dbReference type="InterPro" id="IPR045054">
    <property type="entry name" value="P4HA-like"/>
</dbReference>
<dbReference type="InterPro" id="IPR044862">
    <property type="entry name" value="Pro_4_hyd_alph_FE2OG_OXY"/>
</dbReference>
<evidence type="ECO:0000256" key="3">
    <source>
        <dbReference type="ARBA" id="ARBA00022896"/>
    </source>
</evidence>
<dbReference type="EC" id="1.14.11.-" evidence="8"/>